<dbReference type="SMART" id="SM01001">
    <property type="entry name" value="AIRC"/>
    <property type="match status" value="1"/>
</dbReference>
<organism evidence="5 6">
    <name type="scientific">Candidatus Nitrospira nitrosa</name>
    <dbReference type="NCBI Taxonomy" id="1742972"/>
    <lineage>
        <taxon>Bacteria</taxon>
        <taxon>Pseudomonadati</taxon>
        <taxon>Nitrospirota</taxon>
        <taxon>Nitrospiria</taxon>
        <taxon>Nitrospirales</taxon>
        <taxon>Nitrospiraceae</taxon>
        <taxon>Nitrospira</taxon>
    </lineage>
</organism>
<dbReference type="SUPFAM" id="SSF52255">
    <property type="entry name" value="N5-CAIR mutase (phosphoribosylaminoimidazole carboxylase, PurE)"/>
    <property type="match status" value="1"/>
</dbReference>
<dbReference type="RefSeq" id="WP_090743517.1">
    <property type="nucleotide sequence ID" value="NZ_CZQA01000001.1"/>
</dbReference>
<dbReference type="PANTHER" id="PTHR23046">
    <property type="entry name" value="PHOSPHORIBOSYLAMINOIMIDAZOLE CARBOXYLASE CATALYTIC SUBUNIT"/>
    <property type="match status" value="1"/>
</dbReference>
<name>A0A0S4L6P8_9BACT</name>
<proteinExistence type="inferred from homology"/>
<feature type="binding site" evidence="3">
    <location>
        <position position="35"/>
    </location>
    <ligand>
        <name>substrate</name>
    </ligand>
</feature>
<dbReference type="EC" id="5.4.99.18" evidence="3"/>
<evidence type="ECO:0000313" key="5">
    <source>
        <dbReference type="EMBL" id="CUS32409.1"/>
    </source>
</evidence>
<evidence type="ECO:0000256" key="3">
    <source>
        <dbReference type="HAMAP-Rule" id="MF_01929"/>
    </source>
</evidence>
<keyword evidence="1 3" id="KW-0658">Purine biosynthesis</keyword>
<protein>
    <recommendedName>
        <fullName evidence="3">N5-carboxyaminoimidazole ribonucleotide mutase</fullName>
        <shortName evidence="3">N5-CAIR mutase</shortName>
        <ecNumber evidence="3">5.4.99.18</ecNumber>
    </recommendedName>
    <alternativeName>
        <fullName evidence="3">5-(carboxyamino)imidazole ribonucleotide mutase</fullName>
    </alternativeName>
</protein>
<dbReference type="STRING" id="1742972.COMA1_10616"/>
<keyword evidence="6" id="KW-1185">Reference proteome</keyword>
<dbReference type="PANTHER" id="PTHR23046:SF2">
    <property type="entry name" value="PHOSPHORIBOSYLAMINOIMIDAZOLE CARBOXYLASE"/>
    <property type="match status" value="1"/>
</dbReference>
<feature type="binding site" evidence="3">
    <location>
        <position position="62"/>
    </location>
    <ligand>
        <name>substrate</name>
    </ligand>
</feature>
<keyword evidence="2 3" id="KW-0413">Isomerase</keyword>
<dbReference type="GO" id="GO:0006189">
    <property type="term" value="P:'de novo' IMP biosynthetic process"/>
    <property type="evidence" value="ECO:0007669"/>
    <property type="project" value="UniProtKB-UniRule"/>
</dbReference>
<dbReference type="EMBL" id="CZQA01000001">
    <property type="protein sequence ID" value="CUS32409.1"/>
    <property type="molecule type" value="Genomic_DNA"/>
</dbReference>
<evidence type="ECO:0000256" key="1">
    <source>
        <dbReference type="ARBA" id="ARBA00022755"/>
    </source>
</evidence>
<evidence type="ECO:0000259" key="4">
    <source>
        <dbReference type="SMART" id="SM01001"/>
    </source>
</evidence>
<dbReference type="HAMAP" id="MF_01929">
    <property type="entry name" value="PurE_classI"/>
    <property type="match status" value="1"/>
</dbReference>
<dbReference type="InterPro" id="IPR000031">
    <property type="entry name" value="PurE_dom"/>
</dbReference>
<comment type="similarity">
    <text evidence="3">Belongs to the AIR carboxylase family. Class I subfamily.</text>
</comment>
<feature type="domain" description="PurE" evidence="4">
    <location>
        <begin position="24"/>
        <end position="173"/>
    </location>
</feature>
<dbReference type="OrthoDB" id="9791908at2"/>
<dbReference type="InterPro" id="IPR033747">
    <property type="entry name" value="PurE_ClassI"/>
</dbReference>
<feature type="binding site" evidence="3">
    <location>
        <position position="32"/>
    </location>
    <ligand>
        <name>substrate</name>
    </ligand>
</feature>
<evidence type="ECO:0000313" key="6">
    <source>
        <dbReference type="Proteomes" id="UP000199032"/>
    </source>
</evidence>
<comment type="catalytic activity">
    <reaction evidence="3">
        <text>5-carboxyamino-1-(5-phospho-D-ribosyl)imidazole + H(+) = 5-amino-1-(5-phospho-D-ribosyl)imidazole-4-carboxylate</text>
        <dbReference type="Rhea" id="RHEA:13193"/>
        <dbReference type="ChEBI" id="CHEBI:15378"/>
        <dbReference type="ChEBI" id="CHEBI:58730"/>
        <dbReference type="ChEBI" id="CHEBI:77657"/>
        <dbReference type="EC" id="5.4.99.18"/>
    </reaction>
</comment>
<accession>A0A0S4L6P8</accession>
<comment type="pathway">
    <text evidence="3">Purine metabolism; IMP biosynthesis via de novo pathway; 5-amino-1-(5-phospho-D-ribosyl)imidazole-4-carboxylate from 5-amino-1-(5-phospho-D-ribosyl)imidazole (N5-CAIR route): step 2/2.</text>
</comment>
<dbReference type="Proteomes" id="UP000199032">
    <property type="component" value="Unassembled WGS sequence"/>
</dbReference>
<dbReference type="UniPathway" id="UPA00074">
    <property type="reaction ID" value="UER00943"/>
</dbReference>
<keyword evidence="5" id="KW-0456">Lyase</keyword>
<sequence>MGKRKLPVRQSQVSTRAKALGGRPIVGVLGGSKSDFPILEKAGAILAELGIPYELLVVSAHRTPDRLFEYATTAPERGIQVIIGGAGGAAHLPGMLAAKTHLPVIGVPIPTENLRGLDSLLSIVQMPKGVPVATVAIGGAENAGLLAAQILSGSRPDIAERLIAYRRIQTETVLHSPEAKGVGCDTSEVSSTKRRP</sequence>
<reference evidence="5 6" key="1">
    <citation type="submission" date="2015-10" db="EMBL/GenBank/DDBJ databases">
        <authorList>
            <person name="Gilbert D.G."/>
        </authorList>
    </citation>
    <scope>NUCLEOTIDE SEQUENCE [LARGE SCALE GENOMIC DNA]</scope>
    <source>
        <strain evidence="5">COMA1</strain>
    </source>
</reference>
<dbReference type="GO" id="GO:0034023">
    <property type="term" value="F:5-(carboxyamino)imidazole ribonucleotide mutase activity"/>
    <property type="evidence" value="ECO:0007669"/>
    <property type="project" value="UniProtKB-UniRule"/>
</dbReference>
<dbReference type="Pfam" id="PF00731">
    <property type="entry name" value="AIRC"/>
    <property type="match status" value="1"/>
</dbReference>
<dbReference type="NCBIfam" id="TIGR01162">
    <property type="entry name" value="purE"/>
    <property type="match status" value="1"/>
</dbReference>
<comment type="function">
    <text evidence="3">Catalyzes the conversion of N5-carboxyaminoimidazole ribonucleotide (N5-CAIR) to 4-carboxy-5-aminoimidazole ribonucleotide (CAIR).</text>
</comment>
<dbReference type="Gene3D" id="3.40.50.1970">
    <property type="match status" value="1"/>
</dbReference>
<dbReference type="InterPro" id="IPR024694">
    <property type="entry name" value="PurE_prokaryotes"/>
</dbReference>
<dbReference type="AlphaFoldDB" id="A0A0S4L6P8"/>
<dbReference type="GO" id="GO:0016829">
    <property type="term" value="F:lyase activity"/>
    <property type="evidence" value="ECO:0007669"/>
    <property type="project" value="UniProtKB-KW"/>
</dbReference>
<evidence type="ECO:0000256" key="2">
    <source>
        <dbReference type="ARBA" id="ARBA00023235"/>
    </source>
</evidence>
<gene>
    <name evidence="3 5" type="primary">purE</name>
    <name evidence="5" type="ORF">COMA1_10616</name>
</gene>